<keyword evidence="1" id="KW-1133">Transmembrane helix</keyword>
<evidence type="ECO:0000256" key="1">
    <source>
        <dbReference type="SAM" id="Phobius"/>
    </source>
</evidence>
<dbReference type="Pfam" id="PF10311">
    <property type="entry name" value="Ilm1"/>
    <property type="match status" value="1"/>
</dbReference>
<sequence>MALISATTIITSLSLFHITLGYFFLTSPVTVADQSLVFVLGEAMGMPYARSFDAQSPALAFLSVILAFIGLSDLASLSMPEEVAMVHHWGLQAPLRLTLSMILLLYTLLFSASSPLYADSRGGPRGGMFNRPPAHNPGYAPSSWGGDGLKNRLFFTFIFLEMLSWFWVWVTLREERKEIATRKANRRRGSHGSNKDSPR</sequence>
<keyword evidence="1" id="KW-0472">Membrane</keyword>
<name>A0A0C4EF13_MAGP6</name>
<dbReference type="AlphaFoldDB" id="A0A0C4EF13"/>
<reference evidence="3" key="4">
    <citation type="journal article" date="2015" name="G3 (Bethesda)">
        <title>Genome sequences of three phytopathogenic species of the Magnaporthaceae family of fungi.</title>
        <authorList>
            <person name="Okagaki L.H."/>
            <person name="Nunes C.C."/>
            <person name="Sailsbery J."/>
            <person name="Clay B."/>
            <person name="Brown D."/>
            <person name="John T."/>
            <person name="Oh Y."/>
            <person name="Young N."/>
            <person name="Fitzgerald M."/>
            <person name="Haas B.J."/>
            <person name="Zeng Q."/>
            <person name="Young S."/>
            <person name="Adiconis X."/>
            <person name="Fan L."/>
            <person name="Levin J.Z."/>
            <person name="Mitchell T.K."/>
            <person name="Okubara P.A."/>
            <person name="Farman M.L."/>
            <person name="Kohn L.M."/>
            <person name="Birren B."/>
            <person name="Ma L.-J."/>
            <person name="Dean R.A."/>
        </authorList>
    </citation>
    <scope>NUCLEOTIDE SEQUENCE</scope>
    <source>
        <strain evidence="3">ATCC 64411 / 73-15</strain>
    </source>
</reference>
<evidence type="ECO:0000313" key="3">
    <source>
        <dbReference type="EnsemblFungi" id="MAPG_11348T0"/>
    </source>
</evidence>
<dbReference type="VEuPathDB" id="FungiDB:MAPG_11348"/>
<keyword evidence="4" id="KW-1185">Reference proteome</keyword>
<keyword evidence="1" id="KW-0812">Transmembrane</keyword>
<dbReference type="eggNOG" id="ENOG502RZTE">
    <property type="taxonomic scope" value="Eukaryota"/>
</dbReference>
<dbReference type="InterPro" id="IPR018815">
    <property type="entry name" value="Incr_loss_mito_DNA_1"/>
</dbReference>
<dbReference type="OMA" id="FWLWIFI"/>
<dbReference type="EnsemblFungi" id="MAPG_11348T0">
    <property type="protein sequence ID" value="MAPG_11348T0"/>
    <property type="gene ID" value="MAPG_11348"/>
</dbReference>
<feature type="transmembrane region" description="Helical" evidence="1">
    <location>
        <begin position="153"/>
        <end position="172"/>
    </location>
</feature>
<reference evidence="2" key="3">
    <citation type="submission" date="2011-03" db="EMBL/GenBank/DDBJ databases">
        <title>Annotation of Magnaporthe poae ATCC 64411.</title>
        <authorList>
            <person name="Ma L.-J."/>
            <person name="Dead R."/>
            <person name="Young S.K."/>
            <person name="Zeng Q."/>
            <person name="Gargeya S."/>
            <person name="Fitzgerald M."/>
            <person name="Haas B."/>
            <person name="Abouelleil A."/>
            <person name="Alvarado L."/>
            <person name="Arachchi H.M."/>
            <person name="Berlin A."/>
            <person name="Brown A."/>
            <person name="Chapman S.B."/>
            <person name="Chen Z."/>
            <person name="Dunbar C."/>
            <person name="Freedman E."/>
            <person name="Gearin G."/>
            <person name="Gellesch M."/>
            <person name="Goldberg J."/>
            <person name="Griggs A."/>
            <person name="Gujja S."/>
            <person name="Heiman D."/>
            <person name="Howarth C."/>
            <person name="Larson L."/>
            <person name="Lui A."/>
            <person name="MacDonald P.J.P."/>
            <person name="Mehta T."/>
            <person name="Montmayeur A."/>
            <person name="Murphy C."/>
            <person name="Neiman D."/>
            <person name="Pearson M."/>
            <person name="Priest M."/>
            <person name="Roberts A."/>
            <person name="Saif S."/>
            <person name="Shea T."/>
            <person name="Shenoy N."/>
            <person name="Sisk P."/>
            <person name="Stolte C."/>
            <person name="Sykes S."/>
            <person name="Yandava C."/>
            <person name="Wortman J."/>
            <person name="Nusbaum C."/>
            <person name="Birren B."/>
        </authorList>
    </citation>
    <scope>NUCLEOTIDE SEQUENCE</scope>
    <source>
        <strain evidence="2">ATCC 64411</strain>
    </source>
</reference>
<protein>
    <recommendedName>
        <fullName evidence="5">Increased loss of mitochondrial DNA protein 1</fullName>
    </recommendedName>
</protein>
<evidence type="ECO:0008006" key="5">
    <source>
        <dbReference type="Google" id="ProtNLM"/>
    </source>
</evidence>
<reference evidence="2" key="2">
    <citation type="submission" date="2010-05" db="EMBL/GenBank/DDBJ databases">
        <title>The Genome Sequence of Magnaporthe poae strain ATCC 64411.</title>
        <authorList>
            <consortium name="The Broad Institute Genome Sequencing Platform"/>
            <consortium name="Broad Institute Genome Sequencing Center for Infectious Disease"/>
            <person name="Ma L.-J."/>
            <person name="Dead R."/>
            <person name="Young S."/>
            <person name="Zeng Q."/>
            <person name="Koehrsen M."/>
            <person name="Alvarado L."/>
            <person name="Berlin A."/>
            <person name="Chapman S.B."/>
            <person name="Chen Z."/>
            <person name="Freedman E."/>
            <person name="Gellesch M."/>
            <person name="Goldberg J."/>
            <person name="Griggs A."/>
            <person name="Gujja S."/>
            <person name="Heilman E.R."/>
            <person name="Heiman D."/>
            <person name="Hepburn T."/>
            <person name="Howarth C."/>
            <person name="Jen D."/>
            <person name="Larson L."/>
            <person name="Mehta T."/>
            <person name="Neiman D."/>
            <person name="Pearson M."/>
            <person name="Roberts A."/>
            <person name="Saif S."/>
            <person name="Shea T."/>
            <person name="Shenoy N."/>
            <person name="Sisk P."/>
            <person name="Stolte C."/>
            <person name="Sykes S."/>
            <person name="Walk T."/>
            <person name="White J."/>
            <person name="Yandava C."/>
            <person name="Haas B."/>
            <person name="Nusbaum C."/>
            <person name="Birren B."/>
        </authorList>
    </citation>
    <scope>NUCLEOTIDE SEQUENCE</scope>
    <source>
        <strain evidence="2">ATCC 64411</strain>
    </source>
</reference>
<dbReference type="Proteomes" id="UP000011715">
    <property type="component" value="Unassembled WGS sequence"/>
</dbReference>
<dbReference type="PANTHER" id="PTHR28029:SF1">
    <property type="entry name" value="PROTEIN ILM1"/>
    <property type="match status" value="1"/>
</dbReference>
<evidence type="ECO:0000313" key="2">
    <source>
        <dbReference type="EMBL" id="KLU92402.1"/>
    </source>
</evidence>
<reference evidence="4" key="1">
    <citation type="submission" date="2010-05" db="EMBL/GenBank/DDBJ databases">
        <title>The genome sequence of Magnaporthe poae strain ATCC 64411.</title>
        <authorList>
            <person name="Ma L.-J."/>
            <person name="Dead R."/>
            <person name="Young S."/>
            <person name="Zeng Q."/>
            <person name="Koehrsen M."/>
            <person name="Alvarado L."/>
            <person name="Berlin A."/>
            <person name="Chapman S.B."/>
            <person name="Chen Z."/>
            <person name="Freedman E."/>
            <person name="Gellesch M."/>
            <person name="Goldberg J."/>
            <person name="Griggs A."/>
            <person name="Gujja S."/>
            <person name="Heilman E.R."/>
            <person name="Heiman D."/>
            <person name="Hepburn T."/>
            <person name="Howarth C."/>
            <person name="Jen D."/>
            <person name="Larson L."/>
            <person name="Mehta T."/>
            <person name="Neiman D."/>
            <person name="Pearson M."/>
            <person name="Roberts A."/>
            <person name="Saif S."/>
            <person name="Shea T."/>
            <person name="Shenoy N."/>
            <person name="Sisk P."/>
            <person name="Stolte C."/>
            <person name="Sykes S."/>
            <person name="Walk T."/>
            <person name="White J."/>
            <person name="Yandava C."/>
            <person name="Haas B."/>
            <person name="Nusbaum C."/>
            <person name="Birren B."/>
        </authorList>
    </citation>
    <scope>NUCLEOTIDE SEQUENCE [LARGE SCALE GENOMIC DNA]</scope>
    <source>
        <strain evidence="4">ATCC 64411 / 73-15</strain>
    </source>
</reference>
<dbReference type="PANTHER" id="PTHR28029">
    <property type="entry name" value="PROTEIN ILM1"/>
    <property type="match status" value="1"/>
</dbReference>
<proteinExistence type="predicted"/>
<accession>A0A0C4EF13</accession>
<feature type="transmembrane region" description="Helical" evidence="1">
    <location>
        <begin position="56"/>
        <end position="76"/>
    </location>
</feature>
<organism evidence="3 4">
    <name type="scientific">Magnaporthiopsis poae (strain ATCC 64411 / 73-15)</name>
    <name type="common">Kentucky bluegrass fungus</name>
    <name type="synonym">Magnaporthe poae</name>
    <dbReference type="NCBI Taxonomy" id="644358"/>
    <lineage>
        <taxon>Eukaryota</taxon>
        <taxon>Fungi</taxon>
        <taxon>Dikarya</taxon>
        <taxon>Ascomycota</taxon>
        <taxon>Pezizomycotina</taxon>
        <taxon>Sordariomycetes</taxon>
        <taxon>Sordariomycetidae</taxon>
        <taxon>Magnaporthales</taxon>
        <taxon>Magnaporthaceae</taxon>
        <taxon>Magnaporthiopsis</taxon>
    </lineage>
</organism>
<feature type="transmembrane region" description="Helical" evidence="1">
    <location>
        <begin position="97"/>
        <end position="118"/>
    </location>
</feature>
<gene>
    <name evidence="2" type="ORF">MAPG_11348</name>
</gene>
<evidence type="ECO:0000313" key="4">
    <source>
        <dbReference type="Proteomes" id="UP000011715"/>
    </source>
</evidence>
<dbReference type="OrthoDB" id="5299849at2759"/>
<reference evidence="3" key="5">
    <citation type="submission" date="2015-06" db="UniProtKB">
        <authorList>
            <consortium name="EnsemblFungi"/>
        </authorList>
    </citation>
    <scope>IDENTIFICATION</scope>
    <source>
        <strain evidence="3">ATCC 64411</strain>
    </source>
</reference>
<dbReference type="EMBL" id="GL876980">
    <property type="protein sequence ID" value="KLU92402.1"/>
    <property type="molecule type" value="Genomic_DNA"/>
</dbReference>
<dbReference type="EMBL" id="ADBL01002794">
    <property type="status" value="NOT_ANNOTATED_CDS"/>
    <property type="molecule type" value="Genomic_DNA"/>
</dbReference>